<dbReference type="EMBL" id="LCBB01000002">
    <property type="protein sequence ID" value="KKS03506.1"/>
    <property type="molecule type" value="Genomic_DNA"/>
</dbReference>
<dbReference type="InterPro" id="IPR053925">
    <property type="entry name" value="RecX_HTH_3rd"/>
</dbReference>
<keyword evidence="4" id="KW-0963">Cytoplasm</keyword>
<evidence type="ECO:0000256" key="1">
    <source>
        <dbReference type="ARBA" id="ARBA00004496"/>
    </source>
</evidence>
<comment type="similarity">
    <text evidence="2">Belongs to the RecX family.</text>
</comment>
<accession>A0A0G0Y228</accession>
<proteinExistence type="inferred from homology"/>
<evidence type="ECO:0000256" key="3">
    <source>
        <dbReference type="ARBA" id="ARBA00018111"/>
    </source>
</evidence>
<dbReference type="GO" id="GO:0005737">
    <property type="term" value="C:cytoplasm"/>
    <property type="evidence" value="ECO:0007669"/>
    <property type="project" value="UniProtKB-SubCell"/>
</dbReference>
<evidence type="ECO:0000313" key="6">
    <source>
        <dbReference type="EMBL" id="KKS03506.1"/>
    </source>
</evidence>
<evidence type="ECO:0000256" key="2">
    <source>
        <dbReference type="ARBA" id="ARBA00009695"/>
    </source>
</evidence>
<evidence type="ECO:0000256" key="4">
    <source>
        <dbReference type="ARBA" id="ARBA00022490"/>
    </source>
</evidence>
<organism evidence="6 7">
    <name type="scientific">candidate division WWE3 bacterium GW2011_GWC2_41_23</name>
    <dbReference type="NCBI Taxonomy" id="1619123"/>
    <lineage>
        <taxon>Bacteria</taxon>
        <taxon>Katanobacteria</taxon>
    </lineage>
</organism>
<dbReference type="Gene3D" id="1.10.10.10">
    <property type="entry name" value="Winged helix-like DNA-binding domain superfamily/Winged helix DNA-binding domain"/>
    <property type="match status" value="2"/>
</dbReference>
<comment type="caution">
    <text evidence="6">The sequence shown here is derived from an EMBL/GenBank/DDBJ whole genome shotgun (WGS) entry which is preliminary data.</text>
</comment>
<reference evidence="6 7" key="1">
    <citation type="journal article" date="2015" name="Nature">
        <title>rRNA introns, odd ribosomes, and small enigmatic genomes across a large radiation of phyla.</title>
        <authorList>
            <person name="Brown C.T."/>
            <person name="Hug L.A."/>
            <person name="Thomas B.C."/>
            <person name="Sharon I."/>
            <person name="Castelle C.J."/>
            <person name="Singh A."/>
            <person name="Wilkins M.J."/>
            <person name="Williams K.H."/>
            <person name="Banfield J.F."/>
        </authorList>
    </citation>
    <scope>NUCLEOTIDE SEQUENCE [LARGE SCALE GENOMIC DNA]</scope>
</reference>
<name>A0A0G0Y228_UNCKA</name>
<evidence type="ECO:0000313" key="7">
    <source>
        <dbReference type="Proteomes" id="UP000033947"/>
    </source>
</evidence>
<evidence type="ECO:0000259" key="5">
    <source>
        <dbReference type="Pfam" id="PF21981"/>
    </source>
</evidence>
<comment type="subcellular location">
    <subcellularLocation>
        <location evidence="1">Cytoplasm</location>
    </subcellularLocation>
</comment>
<dbReference type="AlphaFoldDB" id="A0A0G0Y228"/>
<sequence>MSDIRESVDKLYSKILDFVSYSFRTEKEVRDRAAYYLRKISFPPGVDPATVVDEIILRFKTSRDIDDDEYTRRYIEGLILSPKSKSSREAAMFLYKKGIPESISGKYLSQLGGELEEKSLGILVEKKARSLKSLRDPATRNKLIRYLISKGFNPDRVRAEVDKIASLK</sequence>
<gene>
    <name evidence="6" type="ORF">UU55_C0002G0111</name>
</gene>
<feature type="domain" description="RecX third three-helical" evidence="5">
    <location>
        <begin position="123"/>
        <end position="158"/>
    </location>
</feature>
<dbReference type="Pfam" id="PF21981">
    <property type="entry name" value="RecX_HTH3"/>
    <property type="match status" value="1"/>
</dbReference>
<dbReference type="Proteomes" id="UP000033947">
    <property type="component" value="Unassembled WGS sequence"/>
</dbReference>
<dbReference type="InterPro" id="IPR036388">
    <property type="entry name" value="WH-like_DNA-bd_sf"/>
</dbReference>
<protein>
    <recommendedName>
        <fullName evidence="3">Regulatory protein RecX</fullName>
    </recommendedName>
</protein>